<reference evidence="12 13" key="1">
    <citation type="submission" date="2022-05" db="EMBL/GenBank/DDBJ databases">
        <authorList>
            <consortium name="Genoscope - CEA"/>
            <person name="William W."/>
        </authorList>
    </citation>
    <scope>NUCLEOTIDE SEQUENCE [LARGE SCALE GENOMIC DNA]</scope>
</reference>
<keyword evidence="3 9" id="KW-0812">Transmembrane</keyword>
<dbReference type="InterPro" id="IPR050125">
    <property type="entry name" value="GPCR_opsins"/>
</dbReference>
<evidence type="ECO:0000256" key="10">
    <source>
        <dbReference type="SAM" id="Phobius"/>
    </source>
</evidence>
<comment type="caution">
    <text evidence="12">The sequence shown here is derived from an EMBL/GenBank/DDBJ whole genome shotgun (WGS) entry which is preliminary data.</text>
</comment>
<dbReference type="PROSITE" id="PS50262">
    <property type="entry name" value="G_PROTEIN_RECEP_F1_2"/>
    <property type="match status" value="1"/>
</dbReference>
<dbReference type="InterPro" id="IPR000611">
    <property type="entry name" value="NPY_rcpt"/>
</dbReference>
<dbReference type="SUPFAM" id="SSF81321">
    <property type="entry name" value="Family A G protein-coupled receptor-like"/>
    <property type="match status" value="1"/>
</dbReference>
<keyword evidence="4 10" id="KW-1133">Transmembrane helix</keyword>
<keyword evidence="13" id="KW-1185">Reference proteome</keyword>
<dbReference type="SMART" id="SM01381">
    <property type="entry name" value="7TM_GPCR_Srsx"/>
    <property type="match status" value="1"/>
</dbReference>
<feature type="transmembrane region" description="Helical" evidence="10">
    <location>
        <begin position="94"/>
        <end position="113"/>
    </location>
</feature>
<evidence type="ECO:0000256" key="7">
    <source>
        <dbReference type="ARBA" id="ARBA00023170"/>
    </source>
</evidence>
<dbReference type="PANTHER" id="PTHR24240">
    <property type="entry name" value="OPSIN"/>
    <property type="match status" value="1"/>
</dbReference>
<feature type="transmembrane region" description="Helical" evidence="10">
    <location>
        <begin position="178"/>
        <end position="198"/>
    </location>
</feature>
<evidence type="ECO:0000259" key="11">
    <source>
        <dbReference type="PROSITE" id="PS50262"/>
    </source>
</evidence>
<feature type="transmembrane region" description="Helical" evidence="10">
    <location>
        <begin position="264"/>
        <end position="286"/>
    </location>
</feature>
<evidence type="ECO:0000256" key="1">
    <source>
        <dbReference type="ARBA" id="ARBA00004141"/>
    </source>
</evidence>
<evidence type="ECO:0000313" key="13">
    <source>
        <dbReference type="Proteomes" id="UP001159405"/>
    </source>
</evidence>
<dbReference type="Gene3D" id="1.20.1070.10">
    <property type="entry name" value="Rhodopsin 7-helix transmembrane proteins"/>
    <property type="match status" value="1"/>
</dbReference>
<keyword evidence="7 9" id="KW-0675">Receptor</keyword>
<dbReference type="Proteomes" id="UP001159405">
    <property type="component" value="Unassembled WGS sequence"/>
</dbReference>
<dbReference type="EMBL" id="CALNXK010000025">
    <property type="protein sequence ID" value="CAH3112762.1"/>
    <property type="molecule type" value="Genomic_DNA"/>
</dbReference>
<keyword evidence="8 9" id="KW-0807">Transducer</keyword>
<dbReference type="InterPro" id="IPR017452">
    <property type="entry name" value="GPCR_Rhodpsn_7TM"/>
</dbReference>
<sequence>MEESKEDGRKFSEIVLCTVTAIMIIFSPVGNSLVCLSFYRNRRLRSITNFYVLFLAIADITFAIFVSPFNVISIGYRRWPFDFDFCQFNGFLSAYWTEVSIFILTMTSINRYVCVVKPRLYPVCFSKRKTVLSILFICIVMFISSLTFVIITPVIYRWDPQGLHCRGTYLKRTQTTKTTLACLVLLPLLLIVFCYGSVHRVVSHHHRALQPSLHSTSNRRTITAQEIKTCRVLFAAVAGFCICWTPVIVAIVEFGFRVSLPLTVQTFPAIFGFISAWINPIIYGFMNRAMRKEFLKILFCRKE</sequence>
<evidence type="ECO:0000256" key="6">
    <source>
        <dbReference type="ARBA" id="ARBA00023136"/>
    </source>
</evidence>
<dbReference type="Pfam" id="PF00001">
    <property type="entry name" value="7tm_1"/>
    <property type="match status" value="1"/>
</dbReference>
<name>A0ABN8NK99_9CNID</name>
<dbReference type="PROSITE" id="PS00237">
    <property type="entry name" value="G_PROTEIN_RECEP_F1_1"/>
    <property type="match status" value="1"/>
</dbReference>
<evidence type="ECO:0000256" key="4">
    <source>
        <dbReference type="ARBA" id="ARBA00022989"/>
    </source>
</evidence>
<keyword evidence="5 9" id="KW-0297">G-protein coupled receptor</keyword>
<feature type="transmembrane region" description="Helical" evidence="10">
    <location>
        <begin position="12"/>
        <end position="39"/>
    </location>
</feature>
<dbReference type="PRINTS" id="PR00237">
    <property type="entry name" value="GPCRRHODOPSN"/>
</dbReference>
<evidence type="ECO:0000256" key="2">
    <source>
        <dbReference type="ARBA" id="ARBA00010663"/>
    </source>
</evidence>
<proteinExistence type="inferred from homology"/>
<evidence type="ECO:0000256" key="5">
    <source>
        <dbReference type="ARBA" id="ARBA00023040"/>
    </source>
</evidence>
<dbReference type="InterPro" id="IPR000276">
    <property type="entry name" value="GPCR_Rhodpsn"/>
</dbReference>
<protein>
    <recommendedName>
        <fullName evidence="11">G-protein coupled receptors family 1 profile domain-containing protein</fullName>
    </recommendedName>
</protein>
<comment type="subcellular location">
    <subcellularLocation>
        <location evidence="1">Membrane</location>
        <topology evidence="1">Multi-pass membrane protein</topology>
    </subcellularLocation>
</comment>
<keyword evidence="6 10" id="KW-0472">Membrane</keyword>
<organism evidence="12 13">
    <name type="scientific">Porites lobata</name>
    <dbReference type="NCBI Taxonomy" id="104759"/>
    <lineage>
        <taxon>Eukaryota</taxon>
        <taxon>Metazoa</taxon>
        <taxon>Cnidaria</taxon>
        <taxon>Anthozoa</taxon>
        <taxon>Hexacorallia</taxon>
        <taxon>Scleractinia</taxon>
        <taxon>Fungiina</taxon>
        <taxon>Poritidae</taxon>
        <taxon>Porites</taxon>
    </lineage>
</organism>
<feature type="transmembrane region" description="Helical" evidence="10">
    <location>
        <begin position="51"/>
        <end position="74"/>
    </location>
</feature>
<feature type="transmembrane region" description="Helical" evidence="10">
    <location>
        <begin position="232"/>
        <end position="252"/>
    </location>
</feature>
<evidence type="ECO:0000256" key="8">
    <source>
        <dbReference type="ARBA" id="ARBA00023224"/>
    </source>
</evidence>
<evidence type="ECO:0000256" key="3">
    <source>
        <dbReference type="ARBA" id="ARBA00022692"/>
    </source>
</evidence>
<feature type="domain" description="G-protein coupled receptors family 1 profile" evidence="11">
    <location>
        <begin position="30"/>
        <end position="283"/>
    </location>
</feature>
<dbReference type="PRINTS" id="PR01012">
    <property type="entry name" value="NRPEPTIDEYR"/>
</dbReference>
<evidence type="ECO:0000313" key="12">
    <source>
        <dbReference type="EMBL" id="CAH3112762.1"/>
    </source>
</evidence>
<evidence type="ECO:0000256" key="9">
    <source>
        <dbReference type="RuleBase" id="RU000688"/>
    </source>
</evidence>
<dbReference type="CDD" id="cd00637">
    <property type="entry name" value="7tm_classA_rhodopsin-like"/>
    <property type="match status" value="1"/>
</dbReference>
<comment type="similarity">
    <text evidence="2 9">Belongs to the G-protein coupled receptor 1 family.</text>
</comment>
<feature type="transmembrane region" description="Helical" evidence="10">
    <location>
        <begin position="134"/>
        <end position="158"/>
    </location>
</feature>
<gene>
    <name evidence="12" type="ORF">PLOB_00021476</name>
</gene>
<accession>A0ABN8NK99</accession>